<name>A0A7V3N5J7_UNCC3</name>
<organism evidence="1">
    <name type="scientific">candidate division CPR3 bacterium</name>
    <dbReference type="NCBI Taxonomy" id="2268181"/>
    <lineage>
        <taxon>Bacteria</taxon>
        <taxon>Bacteria division CPR3</taxon>
    </lineage>
</organism>
<dbReference type="EMBL" id="DTGG01000140">
    <property type="protein sequence ID" value="HFZ09388.1"/>
    <property type="molecule type" value="Genomic_DNA"/>
</dbReference>
<reference evidence="1" key="1">
    <citation type="journal article" date="2020" name="mSystems">
        <title>Genome- and Community-Level Interaction Insights into Carbon Utilization and Element Cycling Functions of Hydrothermarchaeota in Hydrothermal Sediment.</title>
        <authorList>
            <person name="Zhou Z."/>
            <person name="Liu Y."/>
            <person name="Xu W."/>
            <person name="Pan J."/>
            <person name="Luo Z.H."/>
            <person name="Li M."/>
        </authorList>
    </citation>
    <scope>NUCLEOTIDE SEQUENCE [LARGE SCALE GENOMIC DNA]</scope>
    <source>
        <strain evidence="1">SpSt-757</strain>
    </source>
</reference>
<comment type="caution">
    <text evidence="1">The sequence shown here is derived from an EMBL/GenBank/DDBJ whole genome shotgun (WGS) entry which is preliminary data.</text>
</comment>
<gene>
    <name evidence="1" type="ORF">ENV41_04595</name>
</gene>
<protein>
    <submittedName>
        <fullName evidence="1">Uncharacterized protein</fullName>
    </submittedName>
</protein>
<sequence length="91" mass="10464">MGTDLKRGTERKNFPRYPMEQGHFRKVSERVVQAQRFIFSGSPDLFSSKLLDPPAHSLVSFRFKMQNDVRIFIDIKDGKVFSSVDNNGILS</sequence>
<accession>A0A7V3N5J7</accession>
<evidence type="ECO:0000313" key="1">
    <source>
        <dbReference type="EMBL" id="HFZ09388.1"/>
    </source>
</evidence>
<dbReference type="AlphaFoldDB" id="A0A7V3N5J7"/>
<proteinExistence type="predicted"/>